<gene>
    <name evidence="1" type="ORF">pVAPN2012_0990</name>
    <name evidence="2" type="ORF">pVAPN_0990</name>
</gene>
<accession>A0A0F6YRI1</accession>
<dbReference type="EMBL" id="KF439868">
    <property type="protein sequence ID" value="AKG90548.1"/>
    <property type="molecule type" value="Genomic_DNA"/>
</dbReference>
<protein>
    <submittedName>
        <fullName evidence="1">Uncharacterized protein</fullName>
    </submittedName>
</protein>
<geneLocation type="plasmid" evidence="1">
    <name>pVAPN2012</name>
</geneLocation>
<geneLocation type="plasmid" evidence="2">
    <name>pVAPN1571</name>
</geneLocation>
<evidence type="ECO:0000313" key="2">
    <source>
        <dbReference type="EMBL" id="AKG90548.1"/>
    </source>
</evidence>
<dbReference type="EMBL" id="KP851975">
    <property type="protein sequence ID" value="AKF16052.1"/>
    <property type="molecule type" value="Genomic_DNA"/>
</dbReference>
<evidence type="ECO:0000313" key="1">
    <source>
        <dbReference type="EMBL" id="AKF16052.1"/>
    </source>
</evidence>
<dbReference type="AlphaFoldDB" id="A0A0F6YRI1"/>
<proteinExistence type="predicted"/>
<name>A0A0F6YRI1_RHOHA</name>
<dbReference type="RefSeq" id="WP_233279760.1">
    <property type="nucleotide sequence ID" value="NZ_AP024190.1"/>
</dbReference>
<keyword evidence="1" id="KW-0614">Plasmid</keyword>
<sequence length="113" mass="12953">MSATATDPLTSHYPPNWDARPRVEQWNGHITRDDWLTRDKADLVSIIELLSQQVTNANQNALDASYLAEWRIHRVLTEVRIGARIYLHLTRARRRGRKTARIDELLTHGGGGE</sequence>
<reference evidence="1" key="1">
    <citation type="journal article" date="2015" name="Infect. Immun.">
        <title>An Invertron-Like Linear Plasmid Mediates Intracellular Survival and Virulence in Bovine Isolates of Rhodococcus equi.</title>
        <authorList>
            <person name="Valero-Rello A."/>
            <person name="Hapeshi A."/>
            <person name="Anastasi E."/>
            <person name="Alvarez S."/>
            <person name="Scortti M."/>
            <person name="Meijer W.G."/>
            <person name="MacArthur I."/>
            <person name="Vazquez-Boland J.A."/>
        </authorList>
    </citation>
    <scope>NUCLEOTIDE SEQUENCE</scope>
    <source>
        <strain evidence="2">PAM1571</strain>
        <strain evidence="1">PAM2012</strain>
        <plasmid evidence="2">pVAPN1571</plasmid>
        <plasmid evidence="1">pVAPN2012</plasmid>
    </source>
</reference>
<organism evidence="1">
    <name type="scientific">Rhodococcus hoagii</name>
    <name type="common">Corynebacterium equii</name>
    <dbReference type="NCBI Taxonomy" id="43767"/>
    <lineage>
        <taxon>Bacteria</taxon>
        <taxon>Bacillati</taxon>
        <taxon>Actinomycetota</taxon>
        <taxon>Actinomycetes</taxon>
        <taxon>Mycobacteriales</taxon>
        <taxon>Nocardiaceae</taxon>
        <taxon>Prescottella</taxon>
    </lineage>
</organism>